<evidence type="ECO:0000313" key="3">
    <source>
        <dbReference type="Proteomes" id="UP000295722"/>
    </source>
</evidence>
<evidence type="ECO:0000313" key="2">
    <source>
        <dbReference type="EMBL" id="TDG18783.1"/>
    </source>
</evidence>
<name>A0A4V2ZY51_9BURK</name>
<proteinExistence type="predicted"/>
<dbReference type="InterPro" id="IPR036661">
    <property type="entry name" value="Luciferase-like_sf"/>
</dbReference>
<protein>
    <submittedName>
        <fullName evidence="2">LLM class flavin-dependent oxidoreductase</fullName>
    </submittedName>
</protein>
<evidence type="ECO:0000259" key="1">
    <source>
        <dbReference type="Pfam" id="PF00296"/>
    </source>
</evidence>
<dbReference type="GO" id="GO:0005829">
    <property type="term" value="C:cytosol"/>
    <property type="evidence" value="ECO:0007669"/>
    <property type="project" value="TreeGrafter"/>
</dbReference>
<dbReference type="EMBL" id="SMRP01000027">
    <property type="protein sequence ID" value="TDG18783.1"/>
    <property type="molecule type" value="Genomic_DNA"/>
</dbReference>
<dbReference type="InterPro" id="IPR011251">
    <property type="entry name" value="Luciferase-like_dom"/>
</dbReference>
<dbReference type="Pfam" id="PF00296">
    <property type="entry name" value="Bac_luciferase"/>
    <property type="match status" value="1"/>
</dbReference>
<dbReference type="Gene3D" id="3.20.20.30">
    <property type="entry name" value="Luciferase-like domain"/>
    <property type="match status" value="1"/>
</dbReference>
<dbReference type="PANTHER" id="PTHR30137">
    <property type="entry name" value="LUCIFERASE-LIKE MONOOXYGENASE"/>
    <property type="match status" value="1"/>
</dbReference>
<dbReference type="RefSeq" id="WP_133199017.1">
    <property type="nucleotide sequence ID" value="NZ_JBHUCW010000010.1"/>
</dbReference>
<comment type="caution">
    <text evidence="2">The sequence shown here is derived from an EMBL/GenBank/DDBJ whole genome shotgun (WGS) entry which is preliminary data.</text>
</comment>
<keyword evidence="3" id="KW-1185">Reference proteome</keyword>
<dbReference type="OrthoDB" id="7055978at2"/>
<sequence>MKFGIFDQNDRNGLPINQQYEDRLQIIELYDKLGFHAYHMSEHHSTPLSACPSQSVFLAAAAQRTRNLRLAPLVYILPIHHPVRLAEEICMLDHLSGGRFEYGVGRGASPHEIEALGIDPSTAQARYIESYEIVKQFLNSNTLNYDGQFWQFKDVPIEMQPLQTPPPTWYALASPESTVWPAQEKMNIVCAGPVQRVRAITDRYREEFAKRHPSAAEPLMGVNRYIVVADTDEEAMEIGSRAWSTFYPNFFKLWKKHGTEPVNQKLPPTFEPLVESGLAVVGTAETVREKLLEQAHAGGFNYLIGTFMFGDMSVSQARKSIGLFHESVMPAFEELEQVLS</sequence>
<feature type="domain" description="Luciferase-like" evidence="1">
    <location>
        <begin position="1"/>
        <end position="300"/>
    </location>
</feature>
<reference evidence="2 3" key="1">
    <citation type="submission" date="2019-03" db="EMBL/GenBank/DDBJ databases">
        <title>Paraburkholderia sp. 4M-K11, isolated from subtropical forest soil.</title>
        <authorList>
            <person name="Gao Z.-H."/>
            <person name="Qiu L.-H."/>
        </authorList>
    </citation>
    <scope>NUCLEOTIDE SEQUENCE [LARGE SCALE GENOMIC DNA]</scope>
    <source>
        <strain evidence="2 3">4M-K11</strain>
    </source>
</reference>
<dbReference type="GO" id="GO:0016705">
    <property type="term" value="F:oxidoreductase activity, acting on paired donors, with incorporation or reduction of molecular oxygen"/>
    <property type="evidence" value="ECO:0007669"/>
    <property type="project" value="InterPro"/>
</dbReference>
<dbReference type="Proteomes" id="UP000295722">
    <property type="component" value="Unassembled WGS sequence"/>
</dbReference>
<gene>
    <name evidence="2" type="ORF">EYW47_33030</name>
</gene>
<accession>A0A4V2ZY51</accession>
<organism evidence="2 3">
    <name type="scientific">Paraburkholderia silviterrae</name>
    <dbReference type="NCBI Taxonomy" id="2528715"/>
    <lineage>
        <taxon>Bacteria</taxon>
        <taxon>Pseudomonadati</taxon>
        <taxon>Pseudomonadota</taxon>
        <taxon>Betaproteobacteria</taxon>
        <taxon>Burkholderiales</taxon>
        <taxon>Burkholderiaceae</taxon>
        <taxon>Paraburkholderia</taxon>
    </lineage>
</organism>
<dbReference type="AlphaFoldDB" id="A0A4V2ZY51"/>
<dbReference type="SUPFAM" id="SSF51679">
    <property type="entry name" value="Bacterial luciferase-like"/>
    <property type="match status" value="1"/>
</dbReference>
<dbReference type="PANTHER" id="PTHR30137:SF6">
    <property type="entry name" value="LUCIFERASE-LIKE MONOOXYGENASE"/>
    <property type="match status" value="1"/>
</dbReference>
<dbReference type="InterPro" id="IPR050766">
    <property type="entry name" value="Bact_Lucif_Oxidored"/>
</dbReference>